<dbReference type="Proteomes" id="UP000460298">
    <property type="component" value="Unassembled WGS sequence"/>
</dbReference>
<dbReference type="InterPro" id="IPR029787">
    <property type="entry name" value="Nucleotide_cyclase"/>
</dbReference>
<dbReference type="InterPro" id="IPR050697">
    <property type="entry name" value="Adenylyl/Guanylyl_Cyclase_3/4"/>
</dbReference>
<protein>
    <submittedName>
        <fullName evidence="2">Adenylate/guanylate cyclase domain-containing protein</fullName>
    </submittedName>
</protein>
<dbReference type="SUPFAM" id="SSF55073">
    <property type="entry name" value="Nucleotide cyclase"/>
    <property type="match status" value="1"/>
</dbReference>
<gene>
    <name evidence="2" type="ORF">F9K24_16520</name>
</gene>
<feature type="domain" description="Guanylate cyclase" evidence="1">
    <location>
        <begin position="470"/>
        <end position="581"/>
    </location>
</feature>
<dbReference type="SMART" id="SM00044">
    <property type="entry name" value="CYCc"/>
    <property type="match status" value="1"/>
</dbReference>
<evidence type="ECO:0000313" key="2">
    <source>
        <dbReference type="EMBL" id="KAB2930461.1"/>
    </source>
</evidence>
<dbReference type="Pfam" id="PF00211">
    <property type="entry name" value="Guanylate_cyc"/>
    <property type="match status" value="1"/>
</dbReference>
<dbReference type="GO" id="GO:0006171">
    <property type="term" value="P:cAMP biosynthetic process"/>
    <property type="evidence" value="ECO:0007669"/>
    <property type="project" value="TreeGrafter"/>
</dbReference>
<dbReference type="AlphaFoldDB" id="A0A833GYT2"/>
<evidence type="ECO:0000259" key="1">
    <source>
        <dbReference type="PROSITE" id="PS50125"/>
    </source>
</evidence>
<dbReference type="PANTHER" id="PTHR43081">
    <property type="entry name" value="ADENYLATE CYCLASE, TERMINAL-DIFFERENTIATION SPECIFIC-RELATED"/>
    <property type="match status" value="1"/>
</dbReference>
<proteinExistence type="predicted"/>
<dbReference type="Pfam" id="PF19363">
    <property type="entry name" value="DUF5939"/>
    <property type="match status" value="1"/>
</dbReference>
<dbReference type="InterPro" id="IPR045983">
    <property type="entry name" value="GUC-dom-containing_N"/>
</dbReference>
<dbReference type="PROSITE" id="PS50125">
    <property type="entry name" value="GUANYLATE_CYCLASE_2"/>
    <property type="match status" value="1"/>
</dbReference>
<dbReference type="PANTHER" id="PTHR43081:SF19">
    <property type="entry name" value="PH-SENSITIVE ADENYLATE CYCLASE RV1264"/>
    <property type="match status" value="1"/>
</dbReference>
<dbReference type="GO" id="GO:0004016">
    <property type="term" value="F:adenylate cyclase activity"/>
    <property type="evidence" value="ECO:0007669"/>
    <property type="project" value="UniProtKB-ARBA"/>
</dbReference>
<sequence>MKLNELLERYPWSEEWKRHHPKRLEHWKPELWKRTRPLENLWSFRVDLSVDDLWSQISDTSKTNRALGLPEMSFVEEDGVLFGRSNNAGWVMEWEDIPWEWLYGKELSNARIYSRGPASFVRARYLIEEADTASSSMLHIYFGWIPRNLTGRLFLKLGMLAMKSRYAALLSNLKKTEQGSASSLPSPTAEFRFEDTVRSRIENIKKRLAGIVPSTLLNDLFHYFEESSEDELDRIRPYTVAERLHSPPDAIVRAMLHLTRQGALTLSWDVICPHCRGVRQSLPALGDIPEQASCDVCVIDFDATSYDALEITFHLHPSIRTVQKRFYCSAEPARKPHILLQTTVAPAEQKTMELNLSPARYRMRGIGLPKTITLQAEGADAAALDPIEAEVRVDIASLKEQTNGGLTVRVPGRLSLVNSSKRRQVFVIDRVDERDDILRPAALFRYQDFRDLFSEEALKPGLQLDIGTQYLLMTDLVGSTRLYDTQGDAAAFRSVKQHFEVGFAEVKKNGGAVVKTIGDAVFAVLPSATALVTTALAIQKAFQNQPLKLRIALQSGPVLAVNLNTGIDYFGNTVNLLAKLEGALESGEIGMPASMYESPEIRRVLDDQTTAPTFRELRFSWKQEGLRIAAVRPLLPMNG</sequence>
<name>A0A833GYT2_9LEPT</name>
<reference evidence="2 3" key="1">
    <citation type="submission" date="2019-10" db="EMBL/GenBank/DDBJ databases">
        <title>Extracellular Electron Transfer in a Candidatus Methanoperedens spp. Enrichment Culture.</title>
        <authorList>
            <person name="Berger S."/>
            <person name="Rangel Shaw D."/>
            <person name="Berben T."/>
            <person name="In 'T Zandt M."/>
            <person name="Frank J."/>
            <person name="Reimann J."/>
            <person name="Jetten M.S.M."/>
            <person name="Welte C.U."/>
        </authorList>
    </citation>
    <scope>NUCLEOTIDE SEQUENCE [LARGE SCALE GENOMIC DNA]</scope>
    <source>
        <strain evidence="2">SB12</strain>
    </source>
</reference>
<dbReference type="GO" id="GO:0035556">
    <property type="term" value="P:intracellular signal transduction"/>
    <property type="evidence" value="ECO:0007669"/>
    <property type="project" value="InterPro"/>
</dbReference>
<comment type="caution">
    <text evidence="2">The sequence shown here is derived from an EMBL/GenBank/DDBJ whole genome shotgun (WGS) entry which is preliminary data.</text>
</comment>
<dbReference type="EMBL" id="WBUI01000020">
    <property type="protein sequence ID" value="KAB2930461.1"/>
    <property type="molecule type" value="Genomic_DNA"/>
</dbReference>
<dbReference type="Gene3D" id="3.30.70.1230">
    <property type="entry name" value="Nucleotide cyclase"/>
    <property type="match status" value="1"/>
</dbReference>
<accession>A0A833GYT2</accession>
<evidence type="ECO:0000313" key="3">
    <source>
        <dbReference type="Proteomes" id="UP000460298"/>
    </source>
</evidence>
<dbReference type="CDD" id="cd07302">
    <property type="entry name" value="CHD"/>
    <property type="match status" value="1"/>
</dbReference>
<organism evidence="2 3">
    <name type="scientific">Leptonema illini</name>
    <dbReference type="NCBI Taxonomy" id="183"/>
    <lineage>
        <taxon>Bacteria</taxon>
        <taxon>Pseudomonadati</taxon>
        <taxon>Spirochaetota</taxon>
        <taxon>Spirochaetia</taxon>
        <taxon>Leptospirales</taxon>
        <taxon>Leptospiraceae</taxon>
        <taxon>Leptonema</taxon>
    </lineage>
</organism>
<dbReference type="InterPro" id="IPR001054">
    <property type="entry name" value="A/G_cyclase"/>
</dbReference>